<comment type="similarity">
    <text evidence="2">Belongs to the prokaryotic sulfate-binding protein family.</text>
</comment>
<feature type="signal peptide" evidence="6">
    <location>
        <begin position="1"/>
        <end position="35"/>
    </location>
</feature>
<dbReference type="InterPro" id="IPR034408">
    <property type="entry name" value="Sulphate/thiosulphate_BS"/>
</dbReference>
<evidence type="ECO:0000313" key="8">
    <source>
        <dbReference type="Proteomes" id="UP001575105"/>
    </source>
</evidence>
<dbReference type="NCBIfam" id="TIGR00971">
    <property type="entry name" value="3a0106s03"/>
    <property type="match status" value="1"/>
</dbReference>
<keyword evidence="3" id="KW-0813">Transport</keyword>
<dbReference type="Proteomes" id="UP001575105">
    <property type="component" value="Unassembled WGS sequence"/>
</dbReference>
<protein>
    <submittedName>
        <fullName evidence="7">Sulfate ABC transporter substrate-binding protein</fullName>
    </submittedName>
</protein>
<dbReference type="RefSeq" id="WP_425344973.1">
    <property type="nucleotide sequence ID" value="NZ_JBGUBD010000004.1"/>
</dbReference>
<sequence length="365" mass="40329">MKSLRTRAKSYTLATLAGAALLGSLSLTGCGDSEAATDRTILNVSYDPTRELYREFNQAFAEHWYEQTGERVRIRMSHGGSGGQSRAVIDGLEADVVTLALAADIDAIAERTDRLPRDWQGKLPHNNAPYSSTLAFLVRKGNPKNIHTWEDLTRSDVEVITPNPKTSGVARWNYLAMWGAALQRELGPDFVAKLNDPAHADEVASAQQAAQAFVAAIYNNVPVLDTAARGATNTFIQRGLGDVLINWENEILLGSRELDEAGLEMVVPPVSILAEPTVALVERNAERHGTTDVAQAYLEYLYTDVGQDLAGRYYYRPVAEAAQEKYRDQFPDVEMFTIDDVFGGWDEANRVHFRDGGTFDQIYTP</sequence>
<evidence type="ECO:0000256" key="4">
    <source>
        <dbReference type="ARBA" id="ARBA00022729"/>
    </source>
</evidence>
<comment type="caution">
    <text evidence="7">The sequence shown here is derived from an EMBL/GenBank/DDBJ whole genome shotgun (WGS) entry which is preliminary data.</text>
</comment>
<reference evidence="7 8" key="1">
    <citation type="submission" date="2024-08" db="EMBL/GenBank/DDBJ databases">
        <title>Whole-genome sequencing of halo(alkali)philic microorganisms from hypersaline lakes.</title>
        <authorList>
            <person name="Sorokin D.Y."/>
            <person name="Merkel A.Y."/>
            <person name="Messina E."/>
            <person name="Yakimov M."/>
        </authorList>
    </citation>
    <scope>NUCLEOTIDE SEQUENCE [LARGE SCALE GENOMIC DNA]</scope>
    <source>
        <strain evidence="7 8">AB-hyl4</strain>
    </source>
</reference>
<evidence type="ECO:0000313" key="7">
    <source>
        <dbReference type="EMBL" id="MFA9478044.1"/>
    </source>
</evidence>
<keyword evidence="8" id="KW-1185">Reference proteome</keyword>
<dbReference type="NCBIfam" id="NF008022">
    <property type="entry name" value="PRK10752.1"/>
    <property type="match status" value="1"/>
</dbReference>
<dbReference type="InterPro" id="IPR005669">
    <property type="entry name" value="Thiosulph/SO4-bd"/>
</dbReference>
<dbReference type="PANTHER" id="PTHR30368:SF2">
    <property type="entry name" value="SULFATE-BINDING PROTEIN"/>
    <property type="match status" value="1"/>
</dbReference>
<dbReference type="PROSITE" id="PS51257">
    <property type="entry name" value="PROKAR_LIPOPROTEIN"/>
    <property type="match status" value="1"/>
</dbReference>
<evidence type="ECO:0000256" key="6">
    <source>
        <dbReference type="SAM" id="SignalP"/>
    </source>
</evidence>
<keyword evidence="5" id="KW-0574">Periplasm</keyword>
<dbReference type="Gene3D" id="3.40.190.10">
    <property type="entry name" value="Periplasmic binding protein-like II"/>
    <property type="match status" value="2"/>
</dbReference>
<dbReference type="NCBIfam" id="NF008106">
    <property type="entry name" value="PRK10852.1"/>
    <property type="match status" value="1"/>
</dbReference>
<organism evidence="7 8">
    <name type="scientific">Natronomicrosphaera hydrolytica</name>
    <dbReference type="NCBI Taxonomy" id="3242702"/>
    <lineage>
        <taxon>Bacteria</taxon>
        <taxon>Pseudomonadati</taxon>
        <taxon>Planctomycetota</taxon>
        <taxon>Phycisphaerae</taxon>
        <taxon>Phycisphaerales</taxon>
        <taxon>Phycisphaeraceae</taxon>
        <taxon>Natronomicrosphaera</taxon>
    </lineage>
</organism>
<keyword evidence="4 6" id="KW-0732">Signal</keyword>
<comment type="subcellular location">
    <subcellularLocation>
        <location evidence="1">Periplasm</location>
    </subcellularLocation>
</comment>
<evidence type="ECO:0000256" key="2">
    <source>
        <dbReference type="ARBA" id="ARBA00006099"/>
    </source>
</evidence>
<dbReference type="EMBL" id="JBGUBD010000004">
    <property type="protein sequence ID" value="MFA9478044.1"/>
    <property type="molecule type" value="Genomic_DNA"/>
</dbReference>
<dbReference type="Pfam" id="PF13531">
    <property type="entry name" value="SBP_bac_11"/>
    <property type="match status" value="1"/>
</dbReference>
<evidence type="ECO:0000256" key="3">
    <source>
        <dbReference type="ARBA" id="ARBA00022448"/>
    </source>
</evidence>
<evidence type="ECO:0000256" key="5">
    <source>
        <dbReference type="ARBA" id="ARBA00022764"/>
    </source>
</evidence>
<evidence type="ECO:0000256" key="1">
    <source>
        <dbReference type="ARBA" id="ARBA00004418"/>
    </source>
</evidence>
<accession>A0ABV4U6E1</accession>
<gene>
    <name evidence="7" type="ORF">ACERK3_07010</name>
</gene>
<proteinExistence type="inferred from homology"/>
<dbReference type="PROSITE" id="PS00757">
    <property type="entry name" value="PROK_SULFATE_BIND_2"/>
    <property type="match status" value="1"/>
</dbReference>
<dbReference type="CDD" id="cd01005">
    <property type="entry name" value="PBP2_CysP"/>
    <property type="match status" value="1"/>
</dbReference>
<name>A0ABV4U6E1_9BACT</name>
<dbReference type="PANTHER" id="PTHR30368">
    <property type="entry name" value="SULFATE-BINDING PROTEIN"/>
    <property type="match status" value="1"/>
</dbReference>
<dbReference type="SUPFAM" id="SSF53850">
    <property type="entry name" value="Periplasmic binding protein-like II"/>
    <property type="match status" value="1"/>
</dbReference>
<feature type="chain" id="PRO_5045768752" evidence="6">
    <location>
        <begin position="36"/>
        <end position="365"/>
    </location>
</feature>